<comment type="caution">
    <text evidence="2">The sequence shown here is derived from an EMBL/GenBank/DDBJ whole genome shotgun (WGS) entry which is preliminary data.</text>
</comment>
<sequence length="717" mass="82636">MASVRAGSRGVLTSVLSCSVFVAPCAFFYARFVWPFLGLWVAFAGVRWQLEDEEVLRDGMMFGVLSVAFMNRSLIMCVAKTWQELDFWEHVAQESTIMFFSGILISLALPGIALYQNVKLWTQDRRSSRELPEDVEAFKIPSHLKSLILPCRTTHARIFPKRYAFGYSYLICGFPIIPASTTMNEIDISLVEDRWKGKWWMQIRAEDYLFRGHGELGFYNKLKITLKDQGVGVDEWLYAYLVTAPRFLGYSFNPVSFWYIYDHAHKLKKMVLEVNNTFGERRIYVLDGSSPSTPSNESDNGSSRKKLNKDDFADEWIKDFHVSPFNSRKGTYTLKTLNPFPSPTLPSPKIDNTITLKSSKDHAKLVARIYSTEAPLDPAGLGIRGTVRFILRWWWVGFMTFPRILKEAFHLFFTRRLHIWFRPEVLSSSISRTPTSTEAELQEIFQSYLNYTIETSLDQWNITYHTSIPRRPQALLAPTHVPGQPIHPKQLEFRVLTPAFYSRFVHYRHTSEALDRECLFTDEKNRTVCISNPKFLSQLLSRRKPPSSEDHTPSMTLGYLDKLRWTMLRKLRCPPAAPSYSINPKPVDSFRVNDIRALPFSDLDNFVRSFRGGIFAAKYRRAVTKLFLAQRLTLGFPEVITMIDMLLRLVMSYFGVQMLIQWAKEAANHGLGQYLELPPPGSCVAELRGATLEWYRLCGVAFWASSCHLYGLLKGYR</sequence>
<evidence type="ECO:0000313" key="2">
    <source>
        <dbReference type="EMBL" id="KAF2260065.1"/>
    </source>
</evidence>
<keyword evidence="1" id="KW-0812">Transmembrane</keyword>
<proteinExistence type="predicted"/>
<protein>
    <submittedName>
        <fullName evidence="2">DUF1365-domain-containing protein</fullName>
    </submittedName>
</protein>
<dbReference type="PANTHER" id="PTHR33973:SF4">
    <property type="entry name" value="OS07G0153300 PROTEIN"/>
    <property type="match status" value="1"/>
</dbReference>
<keyword evidence="1" id="KW-1133">Transmembrane helix</keyword>
<dbReference type="AlphaFoldDB" id="A0A9P4K4M7"/>
<organism evidence="2 3">
    <name type="scientific">Lojkania enalia</name>
    <dbReference type="NCBI Taxonomy" id="147567"/>
    <lineage>
        <taxon>Eukaryota</taxon>
        <taxon>Fungi</taxon>
        <taxon>Dikarya</taxon>
        <taxon>Ascomycota</taxon>
        <taxon>Pezizomycotina</taxon>
        <taxon>Dothideomycetes</taxon>
        <taxon>Pleosporomycetidae</taxon>
        <taxon>Pleosporales</taxon>
        <taxon>Pleosporales incertae sedis</taxon>
        <taxon>Lojkania</taxon>
    </lineage>
</organism>
<evidence type="ECO:0000313" key="3">
    <source>
        <dbReference type="Proteomes" id="UP000800093"/>
    </source>
</evidence>
<keyword evidence="1" id="KW-0472">Membrane</keyword>
<dbReference type="OrthoDB" id="3340520at2759"/>
<reference evidence="3" key="1">
    <citation type="journal article" date="2020" name="Stud. Mycol.">
        <title>101 Dothideomycetes genomes: A test case for predicting lifestyles and emergence of pathogens.</title>
        <authorList>
            <person name="Haridas S."/>
            <person name="Albert R."/>
            <person name="Binder M."/>
            <person name="Bloem J."/>
            <person name="LaButti K."/>
            <person name="Salamov A."/>
            <person name="Andreopoulos B."/>
            <person name="Baker S."/>
            <person name="Barry K."/>
            <person name="Bills G."/>
            <person name="Bluhm B."/>
            <person name="Cannon C."/>
            <person name="Castanera R."/>
            <person name="Culley D."/>
            <person name="Daum C."/>
            <person name="Ezra D."/>
            <person name="Gonzalez J."/>
            <person name="Henrissat B."/>
            <person name="Kuo A."/>
            <person name="Liang C."/>
            <person name="Lipzen A."/>
            <person name="Lutzoni F."/>
            <person name="Magnuson J."/>
            <person name="Mondo S."/>
            <person name="Nolan M."/>
            <person name="Ohm R."/>
            <person name="Pangilinan J."/>
            <person name="Park H.-J."/>
            <person name="Ramirez L."/>
            <person name="Alfaro M."/>
            <person name="Sun H."/>
            <person name="Tritt A."/>
            <person name="Yoshinaga Y."/>
            <person name="Zwiers L.-H."/>
            <person name="Turgeon B."/>
            <person name="Goodwin S."/>
            <person name="Spatafora J."/>
            <person name="Crous P."/>
            <person name="Grigoriev I."/>
        </authorList>
    </citation>
    <scope>NUCLEOTIDE SEQUENCE [LARGE SCALE GENOMIC DNA]</scope>
    <source>
        <strain evidence="3">CBS 304.66</strain>
    </source>
</reference>
<gene>
    <name evidence="2" type="ORF">CC78DRAFT_620561</name>
</gene>
<dbReference type="EMBL" id="ML986690">
    <property type="protein sequence ID" value="KAF2260065.1"/>
    <property type="molecule type" value="Genomic_DNA"/>
</dbReference>
<feature type="transmembrane region" description="Helical" evidence="1">
    <location>
        <begin position="97"/>
        <end position="118"/>
    </location>
</feature>
<dbReference type="Proteomes" id="UP000800093">
    <property type="component" value="Unassembled WGS sequence"/>
</dbReference>
<dbReference type="PANTHER" id="PTHR33973">
    <property type="entry name" value="OS07G0153300 PROTEIN"/>
    <property type="match status" value="1"/>
</dbReference>
<accession>A0A9P4K4M7</accession>
<name>A0A9P4K4M7_9PLEO</name>
<dbReference type="Pfam" id="PF07103">
    <property type="entry name" value="DUF1365"/>
    <property type="match status" value="1"/>
</dbReference>
<dbReference type="InterPro" id="IPR010775">
    <property type="entry name" value="DUF1365"/>
</dbReference>
<evidence type="ECO:0000256" key="1">
    <source>
        <dbReference type="SAM" id="Phobius"/>
    </source>
</evidence>
<keyword evidence="3" id="KW-1185">Reference proteome</keyword>